<dbReference type="HOGENOM" id="CLU_1114985_0_0_0"/>
<sequence length="230" mass="24269">MLVTSSRQVDAGFYRVHLWIGLGLTAGAAAAGTTIGPTAATSHFYFYAAAISAAAASYVAAVLWLYEYALAGKMGIAIFTILCVVAGSMAVSGADQVAGAVDFVTGGLLLGSVTLAMLLGHWYLNNPGMKLAPLNRLVLLAVVAALLRCLLCAWGDVRQWPQLDALGGTFLALRWLWGFVAVWVLAAMTWQTLKIPNTQSATGILYVAVICVFLGELSSQLLSRGLPYPL</sequence>
<feature type="transmembrane region" description="Helical" evidence="1">
    <location>
        <begin position="44"/>
        <end position="66"/>
    </location>
</feature>
<reference evidence="2 3" key="1">
    <citation type="submission" date="2006-02" db="EMBL/GenBank/DDBJ databases">
        <authorList>
            <person name="Amann R."/>
            <person name="Ferriera S."/>
            <person name="Johnson J."/>
            <person name="Kravitz S."/>
            <person name="Halpern A."/>
            <person name="Remington K."/>
            <person name="Beeson K."/>
            <person name="Tran B."/>
            <person name="Rogers Y.-H."/>
            <person name="Friedman R."/>
            <person name="Venter J.C."/>
        </authorList>
    </citation>
    <scope>NUCLEOTIDE SEQUENCE [LARGE SCALE GENOMIC DNA]</scope>
    <source>
        <strain evidence="2 3">DSM 3645</strain>
    </source>
</reference>
<name>A4A0K0_9BACT</name>
<feature type="transmembrane region" description="Helical" evidence="1">
    <location>
        <begin position="136"/>
        <end position="155"/>
    </location>
</feature>
<keyword evidence="1" id="KW-0812">Transmembrane</keyword>
<organism evidence="2 3">
    <name type="scientific">Blastopirellula marina DSM 3645</name>
    <dbReference type="NCBI Taxonomy" id="314230"/>
    <lineage>
        <taxon>Bacteria</taxon>
        <taxon>Pseudomonadati</taxon>
        <taxon>Planctomycetota</taxon>
        <taxon>Planctomycetia</taxon>
        <taxon>Pirellulales</taxon>
        <taxon>Pirellulaceae</taxon>
        <taxon>Blastopirellula</taxon>
    </lineage>
</organism>
<evidence type="ECO:0000313" key="3">
    <source>
        <dbReference type="Proteomes" id="UP000004358"/>
    </source>
</evidence>
<keyword evidence="1" id="KW-0472">Membrane</keyword>
<feature type="transmembrane region" description="Helical" evidence="1">
    <location>
        <begin position="175"/>
        <end position="193"/>
    </location>
</feature>
<evidence type="ECO:0000313" key="2">
    <source>
        <dbReference type="EMBL" id="EAQ77656.1"/>
    </source>
</evidence>
<protein>
    <submittedName>
        <fullName evidence="2">Uncharacterized protein</fullName>
    </submittedName>
</protein>
<gene>
    <name evidence="2" type="ORF">DSM3645_01776</name>
</gene>
<comment type="caution">
    <text evidence="2">The sequence shown here is derived from an EMBL/GenBank/DDBJ whole genome shotgun (WGS) entry which is preliminary data.</text>
</comment>
<dbReference type="Proteomes" id="UP000004358">
    <property type="component" value="Unassembled WGS sequence"/>
</dbReference>
<dbReference type="EMBL" id="AANZ01000029">
    <property type="protein sequence ID" value="EAQ77656.1"/>
    <property type="molecule type" value="Genomic_DNA"/>
</dbReference>
<dbReference type="eggNOG" id="ENOG50338IP">
    <property type="taxonomic scope" value="Bacteria"/>
</dbReference>
<accession>A4A0K0</accession>
<feature type="transmembrane region" description="Helical" evidence="1">
    <location>
        <begin position="12"/>
        <end position="32"/>
    </location>
</feature>
<dbReference type="AlphaFoldDB" id="A4A0K0"/>
<feature type="transmembrane region" description="Helical" evidence="1">
    <location>
        <begin position="73"/>
        <end position="91"/>
    </location>
</feature>
<feature type="transmembrane region" description="Helical" evidence="1">
    <location>
        <begin position="205"/>
        <end position="223"/>
    </location>
</feature>
<proteinExistence type="predicted"/>
<evidence type="ECO:0000256" key="1">
    <source>
        <dbReference type="SAM" id="Phobius"/>
    </source>
</evidence>
<dbReference type="STRING" id="314230.DSM3645_01776"/>
<feature type="transmembrane region" description="Helical" evidence="1">
    <location>
        <begin position="103"/>
        <end position="124"/>
    </location>
</feature>
<keyword evidence="1" id="KW-1133">Transmembrane helix</keyword>